<evidence type="ECO:0008006" key="4">
    <source>
        <dbReference type="Google" id="ProtNLM"/>
    </source>
</evidence>
<dbReference type="RefSeq" id="WP_062494299.1">
    <property type="nucleotide sequence ID" value="NZ_LHZB01000099.1"/>
</dbReference>
<comment type="caution">
    <text evidence="2">The sequence shown here is derived from an EMBL/GenBank/DDBJ whole genome shotgun (WGS) entry which is preliminary data.</text>
</comment>
<protein>
    <recommendedName>
        <fullName evidence="4">Outer membrane protein domain-containing protein</fullName>
    </recommendedName>
</protein>
<feature type="chain" id="PRO_5007553059" description="Outer membrane protein domain-containing protein" evidence="1">
    <location>
        <begin position="28"/>
        <end position="242"/>
    </location>
</feature>
<evidence type="ECO:0000313" key="2">
    <source>
        <dbReference type="EMBL" id="KXV02312.1"/>
    </source>
</evidence>
<dbReference type="EMBL" id="LHZB01000099">
    <property type="protein sequence ID" value="KXV02312.1"/>
    <property type="molecule type" value="Genomic_DNA"/>
</dbReference>
<gene>
    <name evidence="2" type="ORF">AD929_03270</name>
</gene>
<reference evidence="2 3" key="1">
    <citation type="submission" date="2015-06" db="EMBL/GenBank/DDBJ databases">
        <title>Improved classification and identification of acetic acid bacteria using matrix-assisted laser desorption/ionization time-of-flight mass spectrometry; Gluconobacter nephelii and Gluconobacter uchimurae are later heterotypic synonyms of Gluconobacter japonicus and Gluconobacter oxydans, respectively.</title>
        <authorList>
            <person name="Li L."/>
            <person name="Cleenwerck I."/>
            <person name="De Vuyst L."/>
            <person name="Vandamme P."/>
        </authorList>
    </citation>
    <scope>NUCLEOTIDE SEQUENCE [LARGE SCALE GENOMIC DNA]</scope>
    <source>
        <strain evidence="2 3">LMG 1764</strain>
    </source>
</reference>
<dbReference type="AlphaFoldDB" id="A0A149QYD0"/>
<dbReference type="Proteomes" id="UP000075573">
    <property type="component" value="Unassembled WGS sequence"/>
</dbReference>
<organism evidence="2 3">
    <name type="scientific">Gluconobacter potus</name>
    <dbReference type="NCBI Taxonomy" id="2724927"/>
    <lineage>
        <taxon>Bacteria</taxon>
        <taxon>Pseudomonadati</taxon>
        <taxon>Pseudomonadota</taxon>
        <taxon>Alphaproteobacteria</taxon>
        <taxon>Acetobacterales</taxon>
        <taxon>Acetobacteraceae</taxon>
        <taxon>Gluconobacter</taxon>
    </lineage>
</organism>
<sequence>MKSRVSLLVASCLLASLPGLLPSAARARPPVTASVHVGSLGIGPEVDVRIPGSNFGVRGSFNTFNFGVSDIYHQTVGIRALNRTQDVDMSYDGNIKTLNGALTGDWYPWKTDFRISAGVVISTNRLSASGAPSGSVSYLSGSSVQTLSNGQIGSVSARGRYHPVNPLFAIGFSSRLFSQLYLSGDLGVMYQGKAQIGVHSNGYVSELAPFQKAVDKARSKALEGMNKLPVYPVVMIGLGWRF</sequence>
<proteinExistence type="predicted"/>
<dbReference type="PATRIC" id="fig|442.7.peg.2014"/>
<evidence type="ECO:0000313" key="3">
    <source>
        <dbReference type="Proteomes" id="UP000075573"/>
    </source>
</evidence>
<name>A0A149QYD0_9PROT</name>
<feature type="signal peptide" evidence="1">
    <location>
        <begin position="1"/>
        <end position="27"/>
    </location>
</feature>
<accession>A0A149QYD0</accession>
<dbReference type="Gene3D" id="2.40.160.170">
    <property type="match status" value="1"/>
</dbReference>
<evidence type="ECO:0000256" key="1">
    <source>
        <dbReference type="SAM" id="SignalP"/>
    </source>
</evidence>
<keyword evidence="1" id="KW-0732">Signal</keyword>